<proteinExistence type="predicted"/>
<accession>A0A518HAN6</accession>
<keyword evidence="2" id="KW-1003">Cell membrane</keyword>
<dbReference type="GO" id="GO:0005886">
    <property type="term" value="C:plasma membrane"/>
    <property type="evidence" value="ECO:0007669"/>
    <property type="project" value="UniProtKB-SubCell"/>
</dbReference>
<sequence length="161" mass="16736">MTTTGTPHADPVRPPIGGAPGPTPAPAPVTVGLPRRGIALAIDYGILAGLCLAIDRTAGRTGLPPEVLRPTVALACFAASAFYFSLLESSRWRATPGKLAAGVRVLDDDGRRVSFPRALGRTFAKLLSLAPFGVGLLMAAFSERNRALHDVLAGTVVARAR</sequence>
<reference evidence="8 9" key="1">
    <citation type="submission" date="2019-02" db="EMBL/GenBank/DDBJ databases">
        <title>Deep-cultivation of Planctomycetes and their phenomic and genomic characterization uncovers novel biology.</title>
        <authorList>
            <person name="Wiegand S."/>
            <person name="Jogler M."/>
            <person name="Boedeker C."/>
            <person name="Pinto D."/>
            <person name="Vollmers J."/>
            <person name="Rivas-Marin E."/>
            <person name="Kohn T."/>
            <person name="Peeters S.H."/>
            <person name="Heuer A."/>
            <person name="Rast P."/>
            <person name="Oberbeckmann S."/>
            <person name="Bunk B."/>
            <person name="Jeske O."/>
            <person name="Meyerdierks A."/>
            <person name="Storesund J.E."/>
            <person name="Kallscheuer N."/>
            <person name="Luecker S."/>
            <person name="Lage O.M."/>
            <person name="Pohl T."/>
            <person name="Merkel B.J."/>
            <person name="Hornburger P."/>
            <person name="Mueller R.-W."/>
            <person name="Bruemmer F."/>
            <person name="Labrenz M."/>
            <person name="Spormann A.M."/>
            <person name="Op den Camp H."/>
            <person name="Overmann J."/>
            <person name="Amann R."/>
            <person name="Jetten M.S.M."/>
            <person name="Mascher T."/>
            <person name="Medema M.H."/>
            <person name="Devos D.P."/>
            <person name="Kaster A.-K."/>
            <person name="Ovreas L."/>
            <person name="Rohde M."/>
            <person name="Galperin M.Y."/>
            <person name="Jogler C."/>
        </authorList>
    </citation>
    <scope>NUCLEOTIDE SEQUENCE [LARGE SCALE GENOMIC DNA]</scope>
    <source>
        <strain evidence="8 9">ElP</strain>
    </source>
</reference>
<feature type="domain" description="RDD" evidence="7">
    <location>
        <begin position="32"/>
        <end position="154"/>
    </location>
</feature>
<dbReference type="EMBL" id="CP036426">
    <property type="protein sequence ID" value="QDV37914.1"/>
    <property type="molecule type" value="Genomic_DNA"/>
</dbReference>
<comment type="subcellular location">
    <subcellularLocation>
        <location evidence="1">Cell membrane</location>
        <topology evidence="1">Multi-pass membrane protein</topology>
    </subcellularLocation>
</comment>
<dbReference type="AlphaFoldDB" id="A0A518HAN6"/>
<gene>
    <name evidence="8" type="ORF">ElP_58610</name>
</gene>
<evidence type="ECO:0000256" key="2">
    <source>
        <dbReference type="ARBA" id="ARBA00022475"/>
    </source>
</evidence>
<dbReference type="KEGG" id="tpla:ElP_58610"/>
<evidence type="ECO:0000256" key="6">
    <source>
        <dbReference type="SAM" id="MobiDB-lite"/>
    </source>
</evidence>
<dbReference type="Pfam" id="PF06271">
    <property type="entry name" value="RDD"/>
    <property type="match status" value="1"/>
</dbReference>
<dbReference type="RefSeq" id="WP_145276037.1">
    <property type="nucleotide sequence ID" value="NZ_CP036426.1"/>
</dbReference>
<evidence type="ECO:0000313" key="8">
    <source>
        <dbReference type="EMBL" id="QDV37914.1"/>
    </source>
</evidence>
<keyword evidence="5" id="KW-0472">Membrane</keyword>
<evidence type="ECO:0000256" key="3">
    <source>
        <dbReference type="ARBA" id="ARBA00022692"/>
    </source>
</evidence>
<evidence type="ECO:0000259" key="7">
    <source>
        <dbReference type="Pfam" id="PF06271"/>
    </source>
</evidence>
<keyword evidence="3" id="KW-0812">Transmembrane</keyword>
<evidence type="ECO:0000256" key="4">
    <source>
        <dbReference type="ARBA" id="ARBA00022989"/>
    </source>
</evidence>
<keyword evidence="4" id="KW-1133">Transmembrane helix</keyword>
<dbReference type="InterPro" id="IPR010432">
    <property type="entry name" value="RDD"/>
</dbReference>
<dbReference type="PANTHER" id="PTHR36115">
    <property type="entry name" value="PROLINE-RICH ANTIGEN HOMOLOG-RELATED"/>
    <property type="match status" value="1"/>
</dbReference>
<name>A0A518HAN6_9BACT</name>
<dbReference type="InterPro" id="IPR051791">
    <property type="entry name" value="Pra-immunoreactive"/>
</dbReference>
<evidence type="ECO:0000313" key="9">
    <source>
        <dbReference type="Proteomes" id="UP000317835"/>
    </source>
</evidence>
<keyword evidence="9" id="KW-1185">Reference proteome</keyword>
<dbReference type="OrthoDB" id="9793824at2"/>
<evidence type="ECO:0000256" key="5">
    <source>
        <dbReference type="ARBA" id="ARBA00023136"/>
    </source>
</evidence>
<organism evidence="8 9">
    <name type="scientific">Tautonia plasticadhaerens</name>
    <dbReference type="NCBI Taxonomy" id="2527974"/>
    <lineage>
        <taxon>Bacteria</taxon>
        <taxon>Pseudomonadati</taxon>
        <taxon>Planctomycetota</taxon>
        <taxon>Planctomycetia</taxon>
        <taxon>Isosphaerales</taxon>
        <taxon>Isosphaeraceae</taxon>
        <taxon>Tautonia</taxon>
    </lineage>
</organism>
<dbReference type="Proteomes" id="UP000317835">
    <property type="component" value="Chromosome"/>
</dbReference>
<evidence type="ECO:0000256" key="1">
    <source>
        <dbReference type="ARBA" id="ARBA00004651"/>
    </source>
</evidence>
<feature type="region of interest" description="Disordered" evidence="6">
    <location>
        <begin position="1"/>
        <end position="28"/>
    </location>
</feature>
<protein>
    <submittedName>
        <fullName evidence="8">RDD family protein</fullName>
    </submittedName>
</protein>